<accession>A0A917M1D0</accession>
<evidence type="ECO:0000313" key="2">
    <source>
        <dbReference type="EMBL" id="GGG69006.1"/>
    </source>
</evidence>
<comment type="caution">
    <text evidence="2">The sequence shown here is derived from an EMBL/GenBank/DDBJ whole genome shotgun (WGS) entry which is preliminary data.</text>
</comment>
<keyword evidence="3" id="KW-1185">Reference proteome</keyword>
<feature type="region of interest" description="Disordered" evidence="1">
    <location>
        <begin position="17"/>
        <end position="83"/>
    </location>
</feature>
<dbReference type="EMBL" id="BMEQ01000032">
    <property type="protein sequence ID" value="GGG69006.1"/>
    <property type="molecule type" value="Genomic_DNA"/>
</dbReference>
<name>A0A917M1D0_9MICC</name>
<reference evidence="2" key="2">
    <citation type="submission" date="2020-09" db="EMBL/GenBank/DDBJ databases">
        <authorList>
            <person name="Sun Q."/>
            <person name="Zhou Y."/>
        </authorList>
    </citation>
    <scope>NUCLEOTIDE SEQUENCE</scope>
    <source>
        <strain evidence="2">CGMCC 1.12187</strain>
    </source>
</reference>
<evidence type="ECO:0000256" key="1">
    <source>
        <dbReference type="SAM" id="MobiDB-lite"/>
    </source>
</evidence>
<protein>
    <submittedName>
        <fullName evidence="2">Uncharacterized protein</fullName>
    </submittedName>
</protein>
<evidence type="ECO:0000313" key="3">
    <source>
        <dbReference type="Proteomes" id="UP000638848"/>
    </source>
</evidence>
<proteinExistence type="predicted"/>
<organism evidence="2 3">
    <name type="scientific">Kocuria dechangensis</name>
    <dbReference type="NCBI Taxonomy" id="1176249"/>
    <lineage>
        <taxon>Bacteria</taxon>
        <taxon>Bacillati</taxon>
        <taxon>Actinomycetota</taxon>
        <taxon>Actinomycetes</taxon>
        <taxon>Micrococcales</taxon>
        <taxon>Micrococcaceae</taxon>
        <taxon>Kocuria</taxon>
    </lineage>
</organism>
<gene>
    <name evidence="2" type="ORF">GCM10011374_36800</name>
</gene>
<sequence length="83" mass="8492">MASQLAAESSIYRAYGHPDICGHPSIHGNPGAVQPEPEEAGRNEGSSGHAPGSSDGGPIRASAALSYWQGNPTFRAGNATDMD</sequence>
<dbReference type="AlphaFoldDB" id="A0A917M1D0"/>
<dbReference type="Proteomes" id="UP000638848">
    <property type="component" value="Unassembled WGS sequence"/>
</dbReference>
<reference evidence="2" key="1">
    <citation type="journal article" date="2014" name="Int. J. Syst. Evol. Microbiol.">
        <title>Complete genome sequence of Corynebacterium casei LMG S-19264T (=DSM 44701T), isolated from a smear-ripened cheese.</title>
        <authorList>
            <consortium name="US DOE Joint Genome Institute (JGI-PGF)"/>
            <person name="Walter F."/>
            <person name="Albersmeier A."/>
            <person name="Kalinowski J."/>
            <person name="Ruckert C."/>
        </authorList>
    </citation>
    <scope>NUCLEOTIDE SEQUENCE</scope>
    <source>
        <strain evidence="2">CGMCC 1.12187</strain>
    </source>
</reference>